<evidence type="ECO:0000256" key="1">
    <source>
        <dbReference type="SAM" id="MobiDB-lite"/>
    </source>
</evidence>
<feature type="region of interest" description="Disordered" evidence="1">
    <location>
        <begin position="32"/>
        <end position="95"/>
    </location>
</feature>
<dbReference type="Proteomes" id="UP001187192">
    <property type="component" value="Unassembled WGS sequence"/>
</dbReference>
<evidence type="ECO:0000313" key="2">
    <source>
        <dbReference type="EMBL" id="GMN33207.1"/>
    </source>
</evidence>
<proteinExistence type="predicted"/>
<keyword evidence="3" id="KW-1185">Reference proteome</keyword>
<accession>A0AA88CX32</accession>
<feature type="compositionally biased region" description="Low complexity" evidence="1">
    <location>
        <begin position="55"/>
        <end position="64"/>
    </location>
</feature>
<protein>
    <submittedName>
        <fullName evidence="2">Uncharacterized protein</fullName>
    </submittedName>
</protein>
<feature type="compositionally biased region" description="Basic residues" evidence="1">
    <location>
        <begin position="32"/>
        <end position="54"/>
    </location>
</feature>
<sequence>MGFTLSQNEVILNLSIMPTVANPTTIPQLTQLRRRQSYHHRPPSPSQPRRHQSHHQQTTISITAPPSPIPSPLSQPTTVVVHRRRSPIPPPLQPTVAAPIVATANFRYALRRDLLFAPLPYLSLALPKLPDPSTSQAST</sequence>
<name>A0AA88CX32_FICCA</name>
<reference evidence="2" key="1">
    <citation type="submission" date="2023-07" db="EMBL/GenBank/DDBJ databases">
        <title>draft genome sequence of fig (Ficus carica).</title>
        <authorList>
            <person name="Takahashi T."/>
            <person name="Nishimura K."/>
        </authorList>
    </citation>
    <scope>NUCLEOTIDE SEQUENCE</scope>
</reference>
<gene>
    <name evidence="2" type="ORF">TIFTF001_004048</name>
</gene>
<organism evidence="2 3">
    <name type="scientific">Ficus carica</name>
    <name type="common">Common fig</name>
    <dbReference type="NCBI Taxonomy" id="3494"/>
    <lineage>
        <taxon>Eukaryota</taxon>
        <taxon>Viridiplantae</taxon>
        <taxon>Streptophyta</taxon>
        <taxon>Embryophyta</taxon>
        <taxon>Tracheophyta</taxon>
        <taxon>Spermatophyta</taxon>
        <taxon>Magnoliopsida</taxon>
        <taxon>eudicotyledons</taxon>
        <taxon>Gunneridae</taxon>
        <taxon>Pentapetalae</taxon>
        <taxon>rosids</taxon>
        <taxon>fabids</taxon>
        <taxon>Rosales</taxon>
        <taxon>Moraceae</taxon>
        <taxon>Ficeae</taxon>
        <taxon>Ficus</taxon>
    </lineage>
</organism>
<dbReference type="AlphaFoldDB" id="A0AA88CX32"/>
<dbReference type="EMBL" id="BTGU01000004">
    <property type="protein sequence ID" value="GMN33207.1"/>
    <property type="molecule type" value="Genomic_DNA"/>
</dbReference>
<evidence type="ECO:0000313" key="3">
    <source>
        <dbReference type="Proteomes" id="UP001187192"/>
    </source>
</evidence>
<comment type="caution">
    <text evidence="2">The sequence shown here is derived from an EMBL/GenBank/DDBJ whole genome shotgun (WGS) entry which is preliminary data.</text>
</comment>